<dbReference type="PANTHER" id="PTHR12126">
    <property type="entry name" value="NADH-UBIQUINONE OXIDOREDUCTASE 39 KDA SUBUNIT-RELATED"/>
    <property type="match status" value="1"/>
</dbReference>
<name>X6NC98_RETFI</name>
<feature type="domain" description="NAD-dependent epimerase/dehydratase" evidence="1">
    <location>
        <begin position="62"/>
        <end position="168"/>
    </location>
</feature>
<protein>
    <recommendedName>
        <fullName evidence="1">NAD-dependent epimerase/dehydratase domain-containing protein</fullName>
    </recommendedName>
</protein>
<gene>
    <name evidence="2" type="ORF">RFI_14256</name>
</gene>
<accession>X6NC98</accession>
<dbReference type="InterPro" id="IPR036291">
    <property type="entry name" value="NAD(P)-bd_dom_sf"/>
</dbReference>
<dbReference type="PANTHER" id="PTHR12126:SF16">
    <property type="entry name" value="MIOREX COMPLEX COMPONENT 2"/>
    <property type="match status" value="1"/>
</dbReference>
<dbReference type="GO" id="GO:0044877">
    <property type="term" value="F:protein-containing complex binding"/>
    <property type="evidence" value="ECO:0007669"/>
    <property type="project" value="TreeGrafter"/>
</dbReference>
<comment type="caution">
    <text evidence="2">The sequence shown here is derived from an EMBL/GenBank/DDBJ whole genome shotgun (WGS) entry which is preliminary data.</text>
</comment>
<proteinExistence type="predicted"/>
<dbReference type="InterPro" id="IPR001509">
    <property type="entry name" value="Epimerase_deHydtase"/>
</dbReference>
<dbReference type="OrthoDB" id="192408at2759"/>
<dbReference type="Pfam" id="PF01370">
    <property type="entry name" value="Epimerase"/>
    <property type="match status" value="1"/>
</dbReference>
<dbReference type="AlphaFoldDB" id="X6NC98"/>
<dbReference type="Gene3D" id="3.40.50.720">
    <property type="entry name" value="NAD(P)-binding Rossmann-like Domain"/>
    <property type="match status" value="1"/>
</dbReference>
<sequence length="352" mass="40910">MTDQIKDAVKDMAKEKVKDMAVEKGKEVKEAATSASKEIKEAIKASLLSLDPRKKTIVVVKVCESAIEENYNVISVSQQGQPPSWVNPEKSKYAWAKQVHWCYGDALNPKTFSRYFDDNQVHGVVSCVSGFKLSQSETEKICGDATINICEEAKRQGVDRFVFMSSHRPKYWITQQIFEKWLMRGYYKGKLRAEEAVKREFGDNGISLRPGFITGTHWLFGGKMPLPFQWYNFTLWWLYPSSPVHALGKAAVRFLTINDPYHEQFVENKEIRHFCYCFLNCLLIKKGRKNVFGIIVCPLCKTFSLSTKKFFLILGEKAHFYFRKCFLKRKLCNLDLHIHQLKRVSYKKQYFQ</sequence>
<organism evidence="2 3">
    <name type="scientific">Reticulomyxa filosa</name>
    <dbReference type="NCBI Taxonomy" id="46433"/>
    <lineage>
        <taxon>Eukaryota</taxon>
        <taxon>Sar</taxon>
        <taxon>Rhizaria</taxon>
        <taxon>Retaria</taxon>
        <taxon>Foraminifera</taxon>
        <taxon>Monothalamids</taxon>
        <taxon>Reticulomyxidae</taxon>
        <taxon>Reticulomyxa</taxon>
    </lineage>
</organism>
<dbReference type="EMBL" id="ASPP01010352">
    <property type="protein sequence ID" value="ETO22937.1"/>
    <property type="molecule type" value="Genomic_DNA"/>
</dbReference>
<evidence type="ECO:0000259" key="1">
    <source>
        <dbReference type="Pfam" id="PF01370"/>
    </source>
</evidence>
<keyword evidence="3" id="KW-1185">Reference proteome</keyword>
<reference evidence="2 3" key="1">
    <citation type="journal article" date="2013" name="Curr. Biol.">
        <title>The Genome of the Foraminiferan Reticulomyxa filosa.</title>
        <authorList>
            <person name="Glockner G."/>
            <person name="Hulsmann N."/>
            <person name="Schleicher M."/>
            <person name="Noegel A.A."/>
            <person name="Eichinger L."/>
            <person name="Gallinger C."/>
            <person name="Pawlowski J."/>
            <person name="Sierra R."/>
            <person name="Euteneuer U."/>
            <person name="Pillet L."/>
            <person name="Moustafa A."/>
            <person name="Platzer M."/>
            <person name="Groth M."/>
            <person name="Szafranski K."/>
            <person name="Schliwa M."/>
        </authorList>
    </citation>
    <scope>NUCLEOTIDE SEQUENCE [LARGE SCALE GENOMIC DNA]</scope>
</reference>
<evidence type="ECO:0000313" key="2">
    <source>
        <dbReference type="EMBL" id="ETO22937.1"/>
    </source>
</evidence>
<dbReference type="GO" id="GO:0005739">
    <property type="term" value="C:mitochondrion"/>
    <property type="evidence" value="ECO:0007669"/>
    <property type="project" value="TreeGrafter"/>
</dbReference>
<evidence type="ECO:0000313" key="3">
    <source>
        <dbReference type="Proteomes" id="UP000023152"/>
    </source>
</evidence>
<dbReference type="Proteomes" id="UP000023152">
    <property type="component" value="Unassembled WGS sequence"/>
</dbReference>
<dbReference type="SUPFAM" id="SSF51735">
    <property type="entry name" value="NAD(P)-binding Rossmann-fold domains"/>
    <property type="match status" value="1"/>
</dbReference>
<dbReference type="InterPro" id="IPR051207">
    <property type="entry name" value="ComplexI_NDUFA9_subunit"/>
</dbReference>